<dbReference type="AlphaFoldDB" id="A0A4S2LG65"/>
<feature type="compositionally biased region" description="Polar residues" evidence="10">
    <location>
        <begin position="89"/>
        <end position="109"/>
    </location>
</feature>
<dbReference type="GO" id="GO:0006695">
    <property type="term" value="P:cholesterol biosynthetic process"/>
    <property type="evidence" value="ECO:0007669"/>
    <property type="project" value="TreeGrafter"/>
</dbReference>
<feature type="transmembrane region" description="Helical" evidence="11">
    <location>
        <begin position="163"/>
        <end position="182"/>
    </location>
</feature>
<evidence type="ECO:0000256" key="3">
    <source>
        <dbReference type="ARBA" id="ARBA00022553"/>
    </source>
</evidence>
<accession>A0A4S2LG65</accession>
<dbReference type="STRING" id="147828.A0A4S2LG65"/>
<comment type="similarity">
    <text evidence="2">Belongs to the ERG4/ERG24 family.</text>
</comment>
<evidence type="ECO:0000256" key="7">
    <source>
        <dbReference type="ARBA" id="ARBA00023136"/>
    </source>
</evidence>
<evidence type="ECO:0000256" key="5">
    <source>
        <dbReference type="ARBA" id="ARBA00022989"/>
    </source>
</evidence>
<evidence type="ECO:0000256" key="4">
    <source>
        <dbReference type="ARBA" id="ARBA00022692"/>
    </source>
</evidence>
<evidence type="ECO:0000313" key="13">
    <source>
        <dbReference type="Proteomes" id="UP000308267"/>
    </source>
</evidence>
<evidence type="ECO:0000256" key="2">
    <source>
        <dbReference type="ARBA" id="ARBA00005402"/>
    </source>
</evidence>
<feature type="transmembrane region" description="Helical" evidence="11">
    <location>
        <begin position="226"/>
        <end position="245"/>
    </location>
</feature>
<dbReference type="EMBL" id="SJOL01007472">
    <property type="protein sequence ID" value="TGZ62552.1"/>
    <property type="molecule type" value="Genomic_DNA"/>
</dbReference>
<evidence type="ECO:0000256" key="9">
    <source>
        <dbReference type="ARBA" id="ARBA00023242"/>
    </source>
</evidence>
<feature type="transmembrane region" description="Helical" evidence="11">
    <location>
        <begin position="422"/>
        <end position="440"/>
    </location>
</feature>
<gene>
    <name evidence="12" type="ORF">CRM22_007381</name>
</gene>
<evidence type="ECO:0000256" key="10">
    <source>
        <dbReference type="SAM" id="MobiDB-lite"/>
    </source>
</evidence>
<name>A0A4S2LG65_OPIFE</name>
<proteinExistence type="inferred from homology"/>
<evidence type="ECO:0000256" key="8">
    <source>
        <dbReference type="ARBA" id="ARBA00023170"/>
    </source>
</evidence>
<dbReference type="Gene3D" id="1.20.120.1630">
    <property type="match status" value="1"/>
</dbReference>
<keyword evidence="7 11" id="KW-0472">Membrane</keyword>
<comment type="subcellular location">
    <subcellularLocation>
        <location evidence="1">Nucleus inner membrane</location>
        <topology evidence="1">Multi-pass membrane protein</topology>
    </subcellularLocation>
</comment>
<keyword evidence="13" id="KW-1185">Reference proteome</keyword>
<organism evidence="12 13">
    <name type="scientific">Opisthorchis felineus</name>
    <dbReference type="NCBI Taxonomy" id="147828"/>
    <lineage>
        <taxon>Eukaryota</taxon>
        <taxon>Metazoa</taxon>
        <taxon>Spiralia</taxon>
        <taxon>Lophotrochozoa</taxon>
        <taxon>Platyhelminthes</taxon>
        <taxon>Trematoda</taxon>
        <taxon>Digenea</taxon>
        <taxon>Opisthorchiida</taxon>
        <taxon>Opisthorchiata</taxon>
        <taxon>Opisthorchiidae</taxon>
        <taxon>Opisthorchis</taxon>
    </lineage>
</organism>
<feature type="region of interest" description="Disordered" evidence="10">
    <location>
        <begin position="1"/>
        <end position="133"/>
    </location>
</feature>
<feature type="compositionally biased region" description="Polar residues" evidence="10">
    <location>
        <begin position="119"/>
        <end position="133"/>
    </location>
</feature>
<feature type="transmembrane region" description="Helical" evidence="11">
    <location>
        <begin position="297"/>
        <end position="319"/>
    </location>
</feature>
<dbReference type="Pfam" id="PF01222">
    <property type="entry name" value="ERG4_ERG24"/>
    <property type="match status" value="1"/>
</dbReference>
<keyword evidence="6" id="KW-0238">DNA-binding</keyword>
<feature type="transmembrane region" description="Helical" evidence="11">
    <location>
        <begin position="257"/>
        <end position="277"/>
    </location>
</feature>
<dbReference type="GO" id="GO:0005637">
    <property type="term" value="C:nuclear inner membrane"/>
    <property type="evidence" value="ECO:0007669"/>
    <property type="project" value="UniProtKB-SubCell"/>
</dbReference>
<dbReference type="OrthoDB" id="5326588at2759"/>
<keyword evidence="4 11" id="KW-0812">Transmembrane</keyword>
<evidence type="ECO:0000313" key="12">
    <source>
        <dbReference type="EMBL" id="TGZ62552.1"/>
    </source>
</evidence>
<feature type="compositionally biased region" description="Basic residues" evidence="10">
    <location>
        <begin position="18"/>
        <end position="42"/>
    </location>
</feature>
<dbReference type="GO" id="GO:0003677">
    <property type="term" value="F:DNA binding"/>
    <property type="evidence" value="ECO:0007669"/>
    <property type="project" value="UniProtKB-KW"/>
</dbReference>
<evidence type="ECO:0000256" key="6">
    <source>
        <dbReference type="ARBA" id="ARBA00023125"/>
    </source>
</evidence>
<evidence type="ECO:0000256" key="11">
    <source>
        <dbReference type="SAM" id="Phobius"/>
    </source>
</evidence>
<dbReference type="PANTHER" id="PTHR21257">
    <property type="entry name" value="DELTA(14)-STEROL REDUCTASE"/>
    <property type="match status" value="1"/>
</dbReference>
<keyword evidence="5 11" id="KW-1133">Transmembrane helix</keyword>
<reference evidence="12 13" key="1">
    <citation type="journal article" date="2019" name="BMC Genomics">
        <title>New insights from Opisthorchis felineus genome: update on genomics of the epidemiologically important liver flukes.</title>
        <authorList>
            <person name="Ershov N.I."/>
            <person name="Mordvinov V.A."/>
            <person name="Prokhortchouk E.B."/>
            <person name="Pakharukova M.Y."/>
            <person name="Gunbin K.V."/>
            <person name="Ustyantsev K."/>
            <person name="Genaev M.A."/>
            <person name="Blinov A.G."/>
            <person name="Mazur A."/>
            <person name="Boulygina E."/>
            <person name="Tsygankova S."/>
            <person name="Khrameeva E."/>
            <person name="Chekanov N."/>
            <person name="Fan G."/>
            <person name="Xiao A."/>
            <person name="Zhang H."/>
            <person name="Xu X."/>
            <person name="Yang H."/>
            <person name="Solovyev V."/>
            <person name="Lee S.M."/>
            <person name="Liu X."/>
            <person name="Afonnikov D.A."/>
            <person name="Skryabin K.G."/>
        </authorList>
    </citation>
    <scope>NUCLEOTIDE SEQUENCE [LARGE SCALE GENOMIC DNA]</scope>
    <source>
        <strain evidence="12">AK-0245</strain>
        <tissue evidence="12">Whole organism</tissue>
    </source>
</reference>
<evidence type="ECO:0008006" key="14">
    <source>
        <dbReference type="Google" id="ProtNLM"/>
    </source>
</evidence>
<feature type="transmembrane region" description="Helical" evidence="11">
    <location>
        <begin position="461"/>
        <end position="482"/>
    </location>
</feature>
<evidence type="ECO:0000256" key="1">
    <source>
        <dbReference type="ARBA" id="ARBA00004473"/>
    </source>
</evidence>
<keyword evidence="3" id="KW-0597">Phosphoprotein</keyword>
<dbReference type="GO" id="GO:0005789">
    <property type="term" value="C:endoplasmic reticulum membrane"/>
    <property type="evidence" value="ECO:0007669"/>
    <property type="project" value="TreeGrafter"/>
</dbReference>
<dbReference type="InterPro" id="IPR001171">
    <property type="entry name" value="ERG24_DHCR-like"/>
</dbReference>
<dbReference type="Proteomes" id="UP000308267">
    <property type="component" value="Unassembled WGS sequence"/>
</dbReference>
<feature type="compositionally biased region" description="Low complexity" evidence="10">
    <location>
        <begin position="66"/>
        <end position="83"/>
    </location>
</feature>
<keyword evidence="8" id="KW-0675">Receptor</keyword>
<dbReference type="PANTHER" id="PTHR21257:SF55">
    <property type="entry name" value="DELTA(14)-STEROL REDUCTASE LBR"/>
    <property type="match status" value="1"/>
</dbReference>
<comment type="caution">
    <text evidence="12">The sequence shown here is derived from an EMBL/GenBank/DDBJ whole genome shotgun (WGS) entry which is preliminary data.</text>
</comment>
<dbReference type="GO" id="GO:0050613">
    <property type="term" value="F:Delta14-sterol reductase activity"/>
    <property type="evidence" value="ECO:0007669"/>
    <property type="project" value="TreeGrafter"/>
</dbReference>
<feature type="transmembrane region" description="Helical" evidence="11">
    <location>
        <begin position="534"/>
        <end position="563"/>
    </location>
</feature>
<protein>
    <recommendedName>
        <fullName evidence="14">Steroid 5-alpha reductase C-terminal domain-containing protein</fullName>
    </recommendedName>
</protein>
<sequence>MPTKKTGKAKPQSVAARQRSKSAGRATPKSRSRTPSRSRSRSRVTADAKRSRTPVSESKARRRRSPSSSSSSSESSPRPVVARGRVPQASGNNRSRPSAIRESTPTRVSQRIIHRVDTTRQQSVSLRSPSPTVRTPKPGFSANFYQRISTVIEEKVFPRSFRALLSVVTFLPLFYWFNLWVFTSASSQGSSADAKAPYTLWGPAYRFAGVLWPVDWRVYFDYRCHAFVLFYLFLHFLVARFIPFGNRWNNNTEARRAGYKANGLVALVLFGAIYAVAQFGQLPRLSSVKPSMMFPKYWLGLLAAMGNIATVAACLVLAASRRLPRSQCSSEGNTGNLVVDFWFGRPLRPRWFGLDWKMVVQRPAVIGLLLAEATYLCAQWERYGRISPALAVLVVLHSIWLVDAVAVEHTLATSFEVLHHGLGYLSLGGALLFPFLYALPAAYLSSKPDVGRFFTPTGDPVYYHWIIAACAVVIFFVGYWIYRSSNNQKNLFRNQPNHPSFADVSKISGPHTQRLLAGGWWGVSRHPNYLGDLLMAYAASLPSGFSSAIPWIYPLILTIFLLFRIHQTERFNEDKHGISWTMYKKLVPYKLVPRIF</sequence>
<feature type="transmembrane region" description="Helical" evidence="11">
    <location>
        <begin position="383"/>
        <end position="402"/>
    </location>
</feature>
<keyword evidence="9" id="KW-0539">Nucleus</keyword>